<keyword evidence="1" id="KW-0560">Oxidoreductase</keyword>
<dbReference type="AlphaFoldDB" id="A0A0P0YXG0"/>
<dbReference type="PIRSF" id="PIRSF000124">
    <property type="entry name" value="UDPglc_GDPman_dh"/>
    <property type="match status" value="1"/>
</dbReference>
<dbReference type="SUPFAM" id="SSF51735">
    <property type="entry name" value="NAD(P)-binding Rossmann-fold domains"/>
    <property type="match status" value="1"/>
</dbReference>
<dbReference type="Pfam" id="PF00984">
    <property type="entry name" value="UDPG_MGDP_dh"/>
    <property type="match status" value="1"/>
</dbReference>
<dbReference type="EMBL" id="LC066371">
    <property type="protein sequence ID" value="BAT25942.1"/>
    <property type="molecule type" value="Genomic_DNA"/>
</dbReference>
<feature type="domain" description="UDP-glucose/GDP-mannose dehydrogenase C-terminal" evidence="4">
    <location>
        <begin position="333"/>
        <end position="433"/>
    </location>
</feature>
<name>A0A0P0YXG0_9HYPH</name>
<accession>A0A0P0YXG0</accession>
<dbReference type="InterPro" id="IPR017476">
    <property type="entry name" value="UDP-Glc/GDP-Man"/>
</dbReference>
<evidence type="ECO:0000256" key="3">
    <source>
        <dbReference type="PIRNR" id="PIRNR000124"/>
    </source>
</evidence>
<comment type="similarity">
    <text evidence="3">Belongs to the UDP-glucose/GDP-mannose dehydrogenase family.</text>
</comment>
<protein>
    <submittedName>
        <fullName evidence="5">Nucleotide sugar dehydrogenase</fullName>
    </submittedName>
</protein>
<dbReference type="NCBIfam" id="TIGR03026">
    <property type="entry name" value="NDP-sugDHase"/>
    <property type="match status" value="1"/>
</dbReference>
<dbReference type="PIRSF" id="PIRSF500136">
    <property type="entry name" value="UDP_ManNAc_DH"/>
    <property type="match status" value="1"/>
</dbReference>
<dbReference type="InterPro" id="IPR008927">
    <property type="entry name" value="6-PGluconate_DH-like_C_sf"/>
</dbReference>
<dbReference type="GO" id="GO:0016616">
    <property type="term" value="F:oxidoreductase activity, acting on the CH-OH group of donors, NAD or NADP as acceptor"/>
    <property type="evidence" value="ECO:0007669"/>
    <property type="project" value="InterPro"/>
</dbReference>
<evidence type="ECO:0000256" key="2">
    <source>
        <dbReference type="ARBA" id="ARBA00023027"/>
    </source>
</evidence>
<dbReference type="SUPFAM" id="SSF48179">
    <property type="entry name" value="6-phosphogluconate dehydrogenase C-terminal domain-like"/>
    <property type="match status" value="1"/>
</dbReference>
<dbReference type="RefSeq" id="WP_060602475.1">
    <property type="nucleotide sequence ID" value="NZ_BBWQ01000009.1"/>
</dbReference>
<organism evidence="5">
    <name type="scientific">Aureimonas altamirensis</name>
    <dbReference type="NCBI Taxonomy" id="370622"/>
    <lineage>
        <taxon>Bacteria</taxon>
        <taxon>Pseudomonadati</taxon>
        <taxon>Pseudomonadota</taxon>
        <taxon>Alphaproteobacteria</taxon>
        <taxon>Hyphomicrobiales</taxon>
        <taxon>Aurantimonadaceae</taxon>
        <taxon>Aureimonas</taxon>
    </lineage>
</organism>
<dbReference type="GO" id="GO:0000271">
    <property type="term" value="P:polysaccharide biosynthetic process"/>
    <property type="evidence" value="ECO:0007669"/>
    <property type="project" value="InterPro"/>
</dbReference>
<dbReference type="GO" id="GO:0016628">
    <property type="term" value="F:oxidoreductase activity, acting on the CH-CH group of donors, NAD or NADP as acceptor"/>
    <property type="evidence" value="ECO:0007669"/>
    <property type="project" value="InterPro"/>
</dbReference>
<dbReference type="InterPro" id="IPR014026">
    <property type="entry name" value="UDP-Glc/GDP-Man_DH_dimer"/>
</dbReference>
<dbReference type="InterPro" id="IPR036291">
    <property type="entry name" value="NAD(P)-bd_dom_sf"/>
</dbReference>
<dbReference type="InterPro" id="IPR028359">
    <property type="entry name" value="UDP_ManNAc/GlcNAc_DH"/>
</dbReference>
<dbReference type="Pfam" id="PF03720">
    <property type="entry name" value="UDPG_MGDP_dh_C"/>
    <property type="match status" value="1"/>
</dbReference>
<dbReference type="SUPFAM" id="SSF52413">
    <property type="entry name" value="UDP-glucose/GDP-mannose dehydrogenase C-terminal domain"/>
    <property type="match status" value="1"/>
</dbReference>
<dbReference type="Gene3D" id="3.40.50.720">
    <property type="entry name" value="NAD(P)-binding Rossmann-like Domain"/>
    <property type="match status" value="2"/>
</dbReference>
<reference evidence="5" key="1">
    <citation type="journal article" date="2015" name="Proc. Natl. Acad. Sci. U.S.A.">
        <title>Bacterial clade with the ribosomal RNA operon on a small plasmid rather than the chromosome.</title>
        <authorList>
            <person name="Anda M."/>
            <person name="Ohtsubo Y."/>
            <person name="Okubo T."/>
            <person name="Sugawara M."/>
            <person name="Nagata Y."/>
            <person name="Tsuda M."/>
            <person name="Minamisawa K."/>
            <person name="Mitsui H."/>
        </authorList>
    </citation>
    <scope>NUCLEOTIDE SEQUENCE</scope>
    <source>
        <strain evidence="5">DSM 21988</strain>
    </source>
</reference>
<proteinExistence type="inferred from homology"/>
<dbReference type="Pfam" id="PF03721">
    <property type="entry name" value="UDPG_MGDP_dh_N"/>
    <property type="match status" value="1"/>
</dbReference>
<dbReference type="PANTHER" id="PTHR43491:SF1">
    <property type="entry name" value="UDP-N-ACETYL-D-MANNOSAMINE DEHYDROGENASE"/>
    <property type="match status" value="1"/>
</dbReference>
<dbReference type="SMART" id="SM00984">
    <property type="entry name" value="UDPG_MGDP_dh_C"/>
    <property type="match status" value="1"/>
</dbReference>
<dbReference type="GO" id="GO:0051287">
    <property type="term" value="F:NAD binding"/>
    <property type="evidence" value="ECO:0007669"/>
    <property type="project" value="InterPro"/>
</dbReference>
<dbReference type="InterPro" id="IPR001732">
    <property type="entry name" value="UDP-Glc/GDP-Man_DH_N"/>
</dbReference>
<dbReference type="InterPro" id="IPR014027">
    <property type="entry name" value="UDP-Glc/GDP-Man_DH_C"/>
</dbReference>
<evidence type="ECO:0000256" key="1">
    <source>
        <dbReference type="ARBA" id="ARBA00023002"/>
    </source>
</evidence>
<keyword evidence="2" id="KW-0520">NAD</keyword>
<dbReference type="InterPro" id="IPR036220">
    <property type="entry name" value="UDP-Glc/GDP-Man_DH_C_sf"/>
</dbReference>
<evidence type="ECO:0000313" key="5">
    <source>
        <dbReference type="EMBL" id="BAT25942.1"/>
    </source>
</evidence>
<dbReference type="PANTHER" id="PTHR43491">
    <property type="entry name" value="UDP-N-ACETYL-D-MANNOSAMINE DEHYDROGENASE"/>
    <property type="match status" value="1"/>
</dbReference>
<evidence type="ECO:0000259" key="4">
    <source>
        <dbReference type="SMART" id="SM00984"/>
    </source>
</evidence>
<sequence length="444" mass="48014">MTDSAGALAQALKARRATVGIIGLGYVGLPLALAMCRAGFPVLGFDINPDRVALLNRGESGFTHIPGEALGEALSEGRFEATVDFARAGEADAILICVPTPLTRHREPDLSFVEQSVRQITKSLRPGQLIVLESTTWPGTTLELVKPILEKGGMLSGQDFFLAFSPEREDPGNRDYGTRDIPKVVGGDGPEALRLASALYGAAMQSVVPVSSPGVAEAVKLTENIFRSVNIALMNELKLVYGAMGIDIWEVIEAAKTKPFGFMPFYPGPGLGGHCIPIDPFYLTWKAREYEIATRFIELAGEINTDMPRHVVRATAEALDRHFGRGLNGASILVLGVAYKRDVEDTRESASLRLIDLLEERGARVDYHDPHVPVLPKTREHPHLAGRASRLLNDHGIASYDAVLVATDHGGIDYARIASVMKLGIDTRNAFEKAGADMSRVVKA</sequence>